<dbReference type="PROSITE" id="PS50157">
    <property type="entry name" value="ZINC_FINGER_C2H2_2"/>
    <property type="match status" value="4"/>
</dbReference>
<reference evidence="12" key="3">
    <citation type="submission" date="2025-09" db="UniProtKB">
        <authorList>
            <consortium name="Ensembl"/>
        </authorList>
    </citation>
    <scope>IDENTIFICATION</scope>
</reference>
<evidence type="ECO:0000256" key="1">
    <source>
        <dbReference type="ARBA" id="ARBA00004123"/>
    </source>
</evidence>
<evidence type="ECO:0000313" key="13">
    <source>
        <dbReference type="Proteomes" id="UP000265120"/>
    </source>
</evidence>
<feature type="region of interest" description="Disordered" evidence="10">
    <location>
        <begin position="66"/>
        <end position="87"/>
    </location>
</feature>
<dbReference type="InterPro" id="IPR051497">
    <property type="entry name" value="Dev/Hematopoietic_TF"/>
</dbReference>
<dbReference type="Ensembl" id="ENSCSET00000033626.1">
    <property type="protein sequence ID" value="ENSCSEP00000033199.1"/>
    <property type="gene ID" value="ENSCSEG00000021312.1"/>
</dbReference>
<dbReference type="InterPro" id="IPR036236">
    <property type="entry name" value="Znf_C2H2_sf"/>
</dbReference>
<dbReference type="GO" id="GO:0000978">
    <property type="term" value="F:RNA polymerase II cis-regulatory region sequence-specific DNA binding"/>
    <property type="evidence" value="ECO:0007669"/>
    <property type="project" value="TreeGrafter"/>
</dbReference>
<evidence type="ECO:0000256" key="5">
    <source>
        <dbReference type="ARBA" id="ARBA00022833"/>
    </source>
</evidence>
<keyword evidence="4 9" id="KW-0863">Zinc-finger</keyword>
<feature type="domain" description="C2H2-type" evidence="11">
    <location>
        <begin position="227"/>
        <end position="254"/>
    </location>
</feature>
<evidence type="ECO:0000256" key="8">
    <source>
        <dbReference type="ARBA" id="ARBA00023242"/>
    </source>
</evidence>
<reference evidence="12 13" key="1">
    <citation type="journal article" date="2014" name="Nat. Genet.">
        <title>Whole-genome sequence of a flatfish provides insights into ZW sex chromosome evolution and adaptation to a benthic lifestyle.</title>
        <authorList>
            <person name="Chen S."/>
            <person name="Zhang G."/>
            <person name="Shao C."/>
            <person name="Huang Q."/>
            <person name="Liu G."/>
            <person name="Zhang P."/>
            <person name="Song W."/>
            <person name="An N."/>
            <person name="Chalopin D."/>
            <person name="Volff J.N."/>
            <person name="Hong Y."/>
            <person name="Li Q."/>
            <person name="Sha Z."/>
            <person name="Zhou H."/>
            <person name="Xie M."/>
            <person name="Yu Q."/>
            <person name="Liu Y."/>
            <person name="Xiang H."/>
            <person name="Wang N."/>
            <person name="Wu K."/>
            <person name="Yang C."/>
            <person name="Zhou Q."/>
            <person name="Liao X."/>
            <person name="Yang L."/>
            <person name="Hu Q."/>
            <person name="Zhang J."/>
            <person name="Meng L."/>
            <person name="Jin L."/>
            <person name="Tian Y."/>
            <person name="Lian J."/>
            <person name="Yang J."/>
            <person name="Miao G."/>
            <person name="Liu S."/>
            <person name="Liang Z."/>
            <person name="Yan F."/>
            <person name="Li Y."/>
            <person name="Sun B."/>
            <person name="Zhang H."/>
            <person name="Zhang J."/>
            <person name="Zhu Y."/>
            <person name="Du M."/>
            <person name="Zhao Y."/>
            <person name="Schartl M."/>
            <person name="Tang Q."/>
            <person name="Wang J."/>
        </authorList>
    </citation>
    <scope>NUCLEOTIDE SEQUENCE</scope>
</reference>
<dbReference type="GO" id="GO:0006357">
    <property type="term" value="P:regulation of transcription by RNA polymerase II"/>
    <property type="evidence" value="ECO:0007669"/>
    <property type="project" value="TreeGrafter"/>
</dbReference>
<comment type="subcellular location">
    <subcellularLocation>
        <location evidence="1">Nucleus</location>
    </subcellularLocation>
</comment>
<keyword evidence="8" id="KW-0539">Nucleus</keyword>
<evidence type="ECO:0000256" key="6">
    <source>
        <dbReference type="ARBA" id="ARBA00023015"/>
    </source>
</evidence>
<keyword evidence="13" id="KW-1185">Reference proteome</keyword>
<dbReference type="Proteomes" id="UP000265120">
    <property type="component" value="Chromosome 20"/>
</dbReference>
<name>A0A3P8X2H8_CYNSE</name>
<dbReference type="GO" id="GO:0003700">
    <property type="term" value="F:DNA-binding transcription factor activity"/>
    <property type="evidence" value="ECO:0007669"/>
    <property type="project" value="TreeGrafter"/>
</dbReference>
<keyword evidence="7" id="KW-0804">Transcription</keyword>
<keyword evidence="2" id="KW-0479">Metal-binding</keyword>
<proteinExistence type="predicted"/>
<dbReference type="GeneTree" id="ENSGT01150000286953"/>
<dbReference type="PANTHER" id="PTHR45993:SF6">
    <property type="entry name" value="C2H2-TYPE DOMAIN-CONTAINING PROTEIN"/>
    <property type="match status" value="1"/>
</dbReference>
<dbReference type="OMA" id="HDVKYHL"/>
<feature type="domain" description="C2H2-type" evidence="11">
    <location>
        <begin position="486"/>
        <end position="513"/>
    </location>
</feature>
<evidence type="ECO:0000256" key="10">
    <source>
        <dbReference type="SAM" id="MobiDB-lite"/>
    </source>
</evidence>
<organism evidence="12 13">
    <name type="scientific">Cynoglossus semilaevis</name>
    <name type="common">Tongue sole</name>
    <dbReference type="NCBI Taxonomy" id="244447"/>
    <lineage>
        <taxon>Eukaryota</taxon>
        <taxon>Metazoa</taxon>
        <taxon>Chordata</taxon>
        <taxon>Craniata</taxon>
        <taxon>Vertebrata</taxon>
        <taxon>Euteleostomi</taxon>
        <taxon>Actinopterygii</taxon>
        <taxon>Neopterygii</taxon>
        <taxon>Teleostei</taxon>
        <taxon>Neoteleostei</taxon>
        <taxon>Acanthomorphata</taxon>
        <taxon>Carangaria</taxon>
        <taxon>Pleuronectiformes</taxon>
        <taxon>Pleuronectoidei</taxon>
        <taxon>Cynoglossidae</taxon>
        <taxon>Cynoglossinae</taxon>
        <taxon>Cynoglossus</taxon>
    </lineage>
</organism>
<accession>A0A3P8X2H8</accession>
<evidence type="ECO:0000256" key="3">
    <source>
        <dbReference type="ARBA" id="ARBA00022737"/>
    </source>
</evidence>
<evidence type="ECO:0000256" key="7">
    <source>
        <dbReference type="ARBA" id="ARBA00023163"/>
    </source>
</evidence>
<feature type="domain" description="C2H2-type" evidence="11">
    <location>
        <begin position="514"/>
        <end position="541"/>
    </location>
</feature>
<dbReference type="SUPFAM" id="SSF57667">
    <property type="entry name" value="beta-beta-alpha zinc fingers"/>
    <property type="match status" value="2"/>
</dbReference>
<dbReference type="SMART" id="SM00355">
    <property type="entry name" value="ZnF_C2H2"/>
    <property type="match status" value="5"/>
</dbReference>
<sequence>MLSSVALRTRITSIIEALSKAAVAEISKVVEDDMVVLRLEVCQRENEIEKLKSNIEVLHTELRAAQDRAVTQRPESRGAEGGQKGPVVQRTLPERVFAIKDNSSLSVPVVKVKPELVEHAGSELRGPTNQVGAEAALYEGNRGPWRSATQSEEGHNNSNFLNVRHNSLTCLPESSINPTLTVSCSSSSVGFQPSPFSRGLLGNSQYRNLYNTVRRRTVKRLMFKKGFICPYCGKCFERAGHLERHKRIHTGEKPYRCDICGRRFNQKCSLKEHTKIHRRNLQPRPVEVQAAEEKKIFEAFPRMDTKHCEEENKKKVEELLPNNDVIPPTPVQVKSEPVEENVTQSAPPGGNEQMTGKEEERVDNHVENLTALKRDSQPWMSRVPGQNNTDMNSVEYLSSPTQSVTYPRIGQLLSPTVQPSCSTYPFPGKPYGELNNNMMSQNHYGSLDTLLIPSDAGLHGMSEGMLNHQRPRRGRPLQTFKPKKSFICTYCGKIFERSGHLERHLRIHTGEKPYGCHICGRCFNQKSSLKGHMKTHVQRENTDVLETHHLMFTMSDDHQLESLAESKPELKVFEEQLAGRETHAEQTVLVKVEPNRTNFQTLVGQTQLDNGTVVPDQSEPWTSGMEGGNAARTVHMMSHDVQYHLSPPAANEQQGFPCKSPVKDLAFVNDGSQDEVLHRGQFSMMAPQRSTDVTLTADFQEHHLKQEVVVNDYSTAAHDGVREGFDFTMTSSENQEERCGSDPVRQNSFICSACGQSFDSFGLFQLHQCQNVIE</sequence>
<dbReference type="InParanoid" id="A0A3P8X2H8"/>
<dbReference type="PANTHER" id="PTHR45993">
    <property type="entry name" value="B-CELL LYMPHOMA/LEUKEMIA 11"/>
    <property type="match status" value="1"/>
</dbReference>
<evidence type="ECO:0000256" key="4">
    <source>
        <dbReference type="ARBA" id="ARBA00022771"/>
    </source>
</evidence>
<dbReference type="GO" id="GO:0005634">
    <property type="term" value="C:nucleus"/>
    <property type="evidence" value="ECO:0007669"/>
    <property type="project" value="UniProtKB-SubCell"/>
</dbReference>
<dbReference type="Pfam" id="PF00096">
    <property type="entry name" value="zf-C2H2"/>
    <property type="match status" value="4"/>
</dbReference>
<feature type="domain" description="C2H2-type" evidence="11">
    <location>
        <begin position="255"/>
        <end position="277"/>
    </location>
</feature>
<evidence type="ECO:0000313" key="12">
    <source>
        <dbReference type="Ensembl" id="ENSCSEP00000033199.1"/>
    </source>
</evidence>
<dbReference type="PROSITE" id="PS00028">
    <property type="entry name" value="ZINC_FINGER_C2H2_1"/>
    <property type="match status" value="4"/>
</dbReference>
<protein>
    <recommendedName>
        <fullName evidence="11">C2H2-type domain-containing protein</fullName>
    </recommendedName>
</protein>
<feature type="region of interest" description="Disordered" evidence="10">
    <location>
        <begin position="321"/>
        <end position="362"/>
    </location>
</feature>
<reference evidence="12" key="2">
    <citation type="submission" date="2025-08" db="UniProtKB">
        <authorList>
            <consortium name="Ensembl"/>
        </authorList>
    </citation>
    <scope>IDENTIFICATION</scope>
</reference>
<evidence type="ECO:0000256" key="9">
    <source>
        <dbReference type="PROSITE-ProRule" id="PRU00042"/>
    </source>
</evidence>
<dbReference type="FunFam" id="3.30.160.60:FF:000557">
    <property type="entry name" value="zinc finger and SCAN domain-containing protein 29"/>
    <property type="match status" value="2"/>
</dbReference>
<keyword evidence="5" id="KW-0862">Zinc</keyword>
<keyword evidence="3" id="KW-0677">Repeat</keyword>
<dbReference type="InterPro" id="IPR013087">
    <property type="entry name" value="Znf_C2H2_type"/>
</dbReference>
<dbReference type="AlphaFoldDB" id="A0A3P8X2H8"/>
<evidence type="ECO:0000256" key="2">
    <source>
        <dbReference type="ARBA" id="ARBA00022723"/>
    </source>
</evidence>
<dbReference type="FunFam" id="3.30.160.60:FF:001498">
    <property type="entry name" value="Zinc finger protein 404"/>
    <property type="match status" value="1"/>
</dbReference>
<dbReference type="Gene3D" id="3.30.160.60">
    <property type="entry name" value="Classic Zinc Finger"/>
    <property type="match status" value="4"/>
</dbReference>
<dbReference type="FunFam" id="3.30.160.60:FF:002402">
    <property type="entry name" value="Zinc finger protein 347"/>
    <property type="match status" value="1"/>
</dbReference>
<evidence type="ECO:0000259" key="11">
    <source>
        <dbReference type="PROSITE" id="PS50157"/>
    </source>
</evidence>
<keyword evidence="6" id="KW-0805">Transcription regulation</keyword>
<dbReference type="GO" id="GO:0008270">
    <property type="term" value="F:zinc ion binding"/>
    <property type="evidence" value="ECO:0007669"/>
    <property type="project" value="UniProtKB-KW"/>
</dbReference>